<dbReference type="Gramene" id="PRQ38466">
    <property type="protein sequence ID" value="PRQ38466"/>
    <property type="gene ID" value="RchiOBHm_Chr4g0414221"/>
</dbReference>
<dbReference type="InterPro" id="IPR025452">
    <property type="entry name" value="DUF4218"/>
</dbReference>
<dbReference type="Proteomes" id="UP000238479">
    <property type="component" value="Chromosome 4"/>
</dbReference>
<reference evidence="3 4" key="1">
    <citation type="journal article" date="2018" name="Nat. Genet.">
        <title>The Rosa genome provides new insights in the design of modern roses.</title>
        <authorList>
            <person name="Bendahmane M."/>
        </authorList>
    </citation>
    <scope>NUCLEOTIDE SEQUENCE [LARGE SCALE GENOMIC DNA]</scope>
    <source>
        <strain evidence="4">cv. Old Blush</strain>
    </source>
</reference>
<evidence type="ECO:0000259" key="2">
    <source>
        <dbReference type="Pfam" id="PF13960"/>
    </source>
</evidence>
<name>A0A2P6QWC3_ROSCH</name>
<feature type="domain" description="DUF4218" evidence="2">
    <location>
        <begin position="33"/>
        <end position="130"/>
    </location>
</feature>
<keyword evidence="4" id="KW-1185">Reference proteome</keyword>
<dbReference type="InterPro" id="IPR025312">
    <property type="entry name" value="DUF4216"/>
</dbReference>
<evidence type="ECO:0008006" key="5">
    <source>
        <dbReference type="Google" id="ProtNLM"/>
    </source>
</evidence>
<protein>
    <recommendedName>
        <fullName evidence="5">DUF4218 domain-containing protein</fullName>
    </recommendedName>
</protein>
<comment type="caution">
    <text evidence="3">The sequence shown here is derived from an EMBL/GenBank/DDBJ whole genome shotgun (WGS) entry which is preliminary data.</text>
</comment>
<dbReference type="Pfam" id="PF13952">
    <property type="entry name" value="DUF4216"/>
    <property type="match status" value="1"/>
</dbReference>
<evidence type="ECO:0000259" key="1">
    <source>
        <dbReference type="Pfam" id="PF13952"/>
    </source>
</evidence>
<dbReference type="PANTHER" id="PTHR48258:SF9">
    <property type="entry name" value="OS01G0348150 PROTEIN"/>
    <property type="match status" value="1"/>
</dbReference>
<accession>A0A2P6QWC3</accession>
<feature type="domain" description="DUF4216" evidence="1">
    <location>
        <begin position="309"/>
        <end position="377"/>
    </location>
</feature>
<dbReference type="Pfam" id="PF13960">
    <property type="entry name" value="DUF4218"/>
    <property type="match status" value="1"/>
</dbReference>
<evidence type="ECO:0000313" key="4">
    <source>
        <dbReference type="Proteomes" id="UP000238479"/>
    </source>
</evidence>
<sequence>MVMQQLLPIAIRSSLEKPVWYAIIRFCLFFKAICSKVIDVRELKKMQEDLVLTVCELEKYFPPSFFDIMIHLTVHLVREVELCGPVFFRWMYPFERYMKTLKGYVRNRNHPEGCIAESYIAEEAVEFCSERALSEDTVGIPSVGIFDVSCSKPLSGATIVSVYGRELELAHLCVLQNTEEARPYFEEHMEILKHTYPRFKKNENWLTNKQNLTFVSWIKERVLEELGIPNHGISETLRWIADGPNPDVPTFCSYMVNGVHFNTKERDDVRKVQNSGVFLNARALQVSSAKDKNPKLDDMQFYGVITSIWEMDYQQFRIPVFKCDWVENAKGIIVDEFGFTLVNLNRIGHVADPFVLGKDVKQVWYASDPLDDDWSVVIQCSDRDYAHDGDEEEELDNLELEQQPFVARMPAIESYDNAVGDDENRYLREGNEGIWVDK</sequence>
<dbReference type="PANTHER" id="PTHR48258">
    <property type="entry name" value="DUF4218 DOMAIN-CONTAINING PROTEIN-RELATED"/>
    <property type="match status" value="1"/>
</dbReference>
<proteinExistence type="predicted"/>
<evidence type="ECO:0000313" key="3">
    <source>
        <dbReference type="EMBL" id="PRQ38466.1"/>
    </source>
</evidence>
<dbReference type="STRING" id="74649.A0A2P6QWC3"/>
<dbReference type="AlphaFoldDB" id="A0A2P6QWC3"/>
<dbReference type="EMBL" id="PDCK01000042">
    <property type="protein sequence ID" value="PRQ38466.1"/>
    <property type="molecule type" value="Genomic_DNA"/>
</dbReference>
<gene>
    <name evidence="3" type="ORF">RchiOBHm_Chr4g0414221</name>
</gene>
<dbReference type="OMA" id="NTRNEVQ"/>
<organism evidence="3 4">
    <name type="scientific">Rosa chinensis</name>
    <name type="common">China rose</name>
    <dbReference type="NCBI Taxonomy" id="74649"/>
    <lineage>
        <taxon>Eukaryota</taxon>
        <taxon>Viridiplantae</taxon>
        <taxon>Streptophyta</taxon>
        <taxon>Embryophyta</taxon>
        <taxon>Tracheophyta</taxon>
        <taxon>Spermatophyta</taxon>
        <taxon>Magnoliopsida</taxon>
        <taxon>eudicotyledons</taxon>
        <taxon>Gunneridae</taxon>
        <taxon>Pentapetalae</taxon>
        <taxon>rosids</taxon>
        <taxon>fabids</taxon>
        <taxon>Rosales</taxon>
        <taxon>Rosaceae</taxon>
        <taxon>Rosoideae</taxon>
        <taxon>Rosoideae incertae sedis</taxon>
        <taxon>Rosa</taxon>
    </lineage>
</organism>